<dbReference type="FunFam" id="1.10.760.10:FF:000019">
    <property type="entry name" value="Di-heme cytochrome C peroxidase"/>
    <property type="match status" value="1"/>
</dbReference>
<comment type="cofactor">
    <cofactor evidence="13">
        <name>heme</name>
        <dbReference type="ChEBI" id="CHEBI:30413"/>
    </cofactor>
    <text evidence="13">Binds 2 heme groups.</text>
</comment>
<dbReference type="GO" id="GO:0020037">
    <property type="term" value="F:heme binding"/>
    <property type="evidence" value="ECO:0007669"/>
    <property type="project" value="InterPro"/>
</dbReference>
<dbReference type="GO" id="GO:0042597">
    <property type="term" value="C:periplasmic space"/>
    <property type="evidence" value="ECO:0007669"/>
    <property type="project" value="UniProtKB-SubCell"/>
</dbReference>
<feature type="binding site" description="covalent" evidence="13">
    <location>
        <position position="239"/>
    </location>
    <ligand>
        <name>heme c</name>
        <dbReference type="ChEBI" id="CHEBI:61717"/>
        <label>2</label>
    </ligand>
</feature>
<dbReference type="Proteomes" id="UP000664303">
    <property type="component" value="Unassembled WGS sequence"/>
</dbReference>
<accession>A0A939DFQ2</accession>
<comment type="function">
    <text evidence="11">Involved in methylamine metabolism. Essential for the maturation of the beta subunit of MADH, presumably via a step in the biosynthesis of tryptophan tryptophylquinone (TTQ), the cofactor of MADH.</text>
</comment>
<comment type="PTM">
    <text evidence="13">Binds 2 heme groups per subunit.</text>
</comment>
<evidence type="ECO:0000256" key="5">
    <source>
        <dbReference type="ARBA" id="ARBA00022723"/>
    </source>
</evidence>
<keyword evidence="5 14" id="KW-0479">Metal-binding</keyword>
<feature type="binding site" description="covalent" evidence="13">
    <location>
        <position position="236"/>
    </location>
    <ligand>
        <name>heme c</name>
        <dbReference type="ChEBI" id="CHEBI:61717"/>
        <label>2</label>
    </ligand>
</feature>
<dbReference type="InterPro" id="IPR026259">
    <property type="entry name" value="MauG/Cytc_peroxidase"/>
</dbReference>
<comment type="pathway">
    <text evidence="2">One-carbon metabolism; methylamine degradation.</text>
</comment>
<dbReference type="GO" id="GO:0046872">
    <property type="term" value="F:metal ion binding"/>
    <property type="evidence" value="ECO:0007669"/>
    <property type="project" value="UniProtKB-KW"/>
</dbReference>
<evidence type="ECO:0000256" key="1">
    <source>
        <dbReference type="ARBA" id="ARBA00004418"/>
    </source>
</evidence>
<protein>
    <recommendedName>
        <fullName evidence="12">Methylamine utilization protein MauG</fullName>
    </recommendedName>
</protein>
<evidence type="ECO:0000256" key="10">
    <source>
        <dbReference type="ARBA" id="ARBA00023004"/>
    </source>
</evidence>
<proteinExistence type="predicted"/>
<dbReference type="PANTHER" id="PTHR30600:SF10">
    <property type="entry name" value="BLL6722 PROTEIN"/>
    <property type="match status" value="1"/>
</dbReference>
<keyword evidence="7" id="KW-0574">Periplasm</keyword>
<evidence type="ECO:0000256" key="3">
    <source>
        <dbReference type="ARBA" id="ARBA00022448"/>
    </source>
</evidence>
<keyword evidence="18" id="KW-1185">Reference proteome</keyword>
<keyword evidence="3" id="KW-0813">Transport</keyword>
<evidence type="ECO:0000256" key="14">
    <source>
        <dbReference type="PIRSR" id="PIRSR000294-2"/>
    </source>
</evidence>
<organism evidence="17 18">
    <name type="scientific">Parahaliea mediterranea</name>
    <dbReference type="NCBI Taxonomy" id="651086"/>
    <lineage>
        <taxon>Bacteria</taxon>
        <taxon>Pseudomonadati</taxon>
        <taxon>Pseudomonadota</taxon>
        <taxon>Gammaproteobacteria</taxon>
        <taxon>Cellvibrionales</taxon>
        <taxon>Halieaceae</taxon>
        <taxon>Parahaliea</taxon>
    </lineage>
</organism>
<evidence type="ECO:0000313" key="18">
    <source>
        <dbReference type="Proteomes" id="UP000664303"/>
    </source>
</evidence>
<reference evidence="17" key="1">
    <citation type="submission" date="2021-02" db="EMBL/GenBank/DDBJ databases">
        <title>PHA producing bacteria isolated from coastal sediment in Guangdong, Shenzhen.</title>
        <authorList>
            <person name="Zheng W."/>
            <person name="Yu S."/>
            <person name="Huang Y."/>
        </authorList>
    </citation>
    <scope>NUCLEOTIDE SEQUENCE</scope>
    <source>
        <strain evidence="17">TN14-10</strain>
    </source>
</reference>
<evidence type="ECO:0000256" key="7">
    <source>
        <dbReference type="ARBA" id="ARBA00022764"/>
    </source>
</evidence>
<evidence type="ECO:0000259" key="16">
    <source>
        <dbReference type="PROSITE" id="PS51007"/>
    </source>
</evidence>
<keyword evidence="9" id="KW-0560">Oxidoreductase</keyword>
<keyword evidence="6 15" id="KW-0732">Signal</keyword>
<feature type="signal peptide" evidence="15">
    <location>
        <begin position="1"/>
        <end position="22"/>
    </location>
</feature>
<dbReference type="InterPro" id="IPR009056">
    <property type="entry name" value="Cyt_c-like_dom"/>
</dbReference>
<evidence type="ECO:0000256" key="15">
    <source>
        <dbReference type="SAM" id="SignalP"/>
    </source>
</evidence>
<dbReference type="GO" id="GO:0009055">
    <property type="term" value="F:electron transfer activity"/>
    <property type="evidence" value="ECO:0007669"/>
    <property type="project" value="InterPro"/>
</dbReference>
<dbReference type="AlphaFoldDB" id="A0A939DFQ2"/>
<comment type="caution">
    <text evidence="17">The sequence shown here is derived from an EMBL/GenBank/DDBJ whole genome shotgun (WGS) entry which is preliminary data.</text>
</comment>
<dbReference type="Gene3D" id="1.10.760.10">
    <property type="entry name" value="Cytochrome c-like domain"/>
    <property type="match status" value="2"/>
</dbReference>
<name>A0A939DFQ2_9GAMM</name>
<gene>
    <name evidence="17" type="ORF">JYP50_12440</name>
</gene>
<dbReference type="InterPro" id="IPR004852">
    <property type="entry name" value="Di-haem_cyt_c_peroxidsae"/>
</dbReference>
<dbReference type="PIRSF" id="PIRSF000294">
    <property type="entry name" value="Cytochrome-c_peroxidase"/>
    <property type="match status" value="1"/>
</dbReference>
<dbReference type="Pfam" id="PF03150">
    <property type="entry name" value="CCP_MauG"/>
    <property type="match status" value="1"/>
</dbReference>
<feature type="binding site" description="axial binding residue" evidence="14">
    <location>
        <position position="240"/>
    </location>
    <ligand>
        <name>heme c</name>
        <dbReference type="ChEBI" id="CHEBI:61717"/>
        <label>2</label>
    </ligand>
    <ligandPart>
        <name>Fe</name>
        <dbReference type="ChEBI" id="CHEBI:18248"/>
    </ligandPart>
</feature>
<dbReference type="InterPro" id="IPR051395">
    <property type="entry name" value="Cytochrome_c_Peroxidase/MauG"/>
</dbReference>
<evidence type="ECO:0000256" key="11">
    <source>
        <dbReference type="ARBA" id="ARBA00058991"/>
    </source>
</evidence>
<dbReference type="PROSITE" id="PS51007">
    <property type="entry name" value="CYTC"/>
    <property type="match status" value="1"/>
</dbReference>
<evidence type="ECO:0000313" key="17">
    <source>
        <dbReference type="EMBL" id="MBN7797408.1"/>
    </source>
</evidence>
<keyword evidence="4 13" id="KW-0349">Heme</keyword>
<evidence type="ECO:0000256" key="4">
    <source>
        <dbReference type="ARBA" id="ARBA00022617"/>
    </source>
</evidence>
<keyword evidence="10 14" id="KW-0408">Iron</keyword>
<dbReference type="EMBL" id="JAFKCZ010000008">
    <property type="protein sequence ID" value="MBN7797408.1"/>
    <property type="molecule type" value="Genomic_DNA"/>
</dbReference>
<keyword evidence="8" id="KW-0249">Electron transport</keyword>
<dbReference type="RefSeq" id="WP_206560855.1">
    <property type="nucleotide sequence ID" value="NZ_JAFKCZ010000008.1"/>
</dbReference>
<comment type="subcellular location">
    <subcellularLocation>
        <location evidence="1">Periplasm</location>
    </subcellularLocation>
</comment>
<evidence type="ECO:0000256" key="8">
    <source>
        <dbReference type="ARBA" id="ARBA00022982"/>
    </source>
</evidence>
<evidence type="ECO:0000256" key="12">
    <source>
        <dbReference type="ARBA" id="ARBA00073576"/>
    </source>
</evidence>
<evidence type="ECO:0000256" key="13">
    <source>
        <dbReference type="PIRSR" id="PIRSR000294-1"/>
    </source>
</evidence>
<evidence type="ECO:0000256" key="9">
    <source>
        <dbReference type="ARBA" id="ARBA00023002"/>
    </source>
</evidence>
<feature type="binding site" description="covalent" evidence="13">
    <location>
        <position position="93"/>
    </location>
    <ligand>
        <name>heme c</name>
        <dbReference type="ChEBI" id="CHEBI:61717"/>
        <label>1</label>
    </ligand>
</feature>
<dbReference type="PANTHER" id="PTHR30600">
    <property type="entry name" value="CYTOCHROME C PEROXIDASE-RELATED"/>
    <property type="match status" value="1"/>
</dbReference>
<feature type="binding site" description="covalent" evidence="13">
    <location>
        <position position="90"/>
    </location>
    <ligand>
        <name>heme c</name>
        <dbReference type="ChEBI" id="CHEBI:61717"/>
        <label>1</label>
    </ligand>
</feature>
<dbReference type="SUPFAM" id="SSF46626">
    <property type="entry name" value="Cytochrome c"/>
    <property type="match status" value="2"/>
</dbReference>
<dbReference type="InterPro" id="IPR036909">
    <property type="entry name" value="Cyt_c-like_dom_sf"/>
</dbReference>
<feature type="binding site" description="axial binding residue" evidence="14">
    <location>
        <position position="94"/>
    </location>
    <ligand>
        <name>heme c</name>
        <dbReference type="ChEBI" id="CHEBI:61717"/>
        <label>1</label>
    </ligand>
    <ligandPart>
        <name>Fe</name>
        <dbReference type="ChEBI" id="CHEBI:18248"/>
    </ligandPart>
</feature>
<sequence>MAAAVAPMLSLLVAALLFAVHAGVAAPDANQRESARHGGAADLLALIESPPLGLPAVPVPHGNPPTRAGIDLGRKLFFDRRLSFNRTLSCAMCHVPEQGFTQREVRTPVGIEGRFVKRNAPTLLNVAYRRSLFHDGRESTLENQVWAPLLRDNEMGNPSIGFVLQTLREAGDYRGLFEKAFADGLTAANVGRALASYQRGLLAADSAFDRWHYGGEEGALGEPARRGWKLFQRLGCIGCHAAGDSDAQFSDGNYYDTGIGFARSMGPARVPERIHLAPGVQVRPRVGFASPRFNDLGRYEATGQSADRWLYRVPTLRNVALTAPYMHDGSFPDLAAVVAYYDRGGVEHPGLDPRIRPLDLDEGERADLVAFLESLTGSGVDALVRDARSEPIGDTR</sequence>
<evidence type="ECO:0000256" key="6">
    <source>
        <dbReference type="ARBA" id="ARBA00022729"/>
    </source>
</evidence>
<evidence type="ECO:0000256" key="2">
    <source>
        <dbReference type="ARBA" id="ARBA00004856"/>
    </source>
</evidence>
<feature type="domain" description="Cytochrome c" evidence="16">
    <location>
        <begin position="222"/>
        <end position="376"/>
    </location>
</feature>
<dbReference type="GO" id="GO:0004130">
    <property type="term" value="F:cytochrome-c peroxidase activity"/>
    <property type="evidence" value="ECO:0007669"/>
    <property type="project" value="TreeGrafter"/>
</dbReference>
<feature type="chain" id="PRO_5036701753" description="Methylamine utilization protein MauG" evidence="15">
    <location>
        <begin position="23"/>
        <end position="396"/>
    </location>
</feature>